<sequence>MGKEQRHLLLVNGNTTASLTARLDRCAADFLGGDWAVSSETARFGAGYITQRAEATIAAHAVLATIGAAAQKTTFDACLIACFGEPGIAAAREIFAFPVIGMAEASVLCAIQVARRFAIVTVGEHWPAMLEDYLKANALHDRCCGIIPIAGQALDLANNRQLALEHIASAIRRAMECGADAVIIGGAAVAGLANELREAFTIPLIDSLDASLAQVEALARMRVHNVACNPQPQNVLATTTEGL</sequence>
<evidence type="ECO:0000313" key="3">
    <source>
        <dbReference type="Proteomes" id="UP000707352"/>
    </source>
</evidence>
<dbReference type="Proteomes" id="UP000707352">
    <property type="component" value="Unassembled WGS sequence"/>
</dbReference>
<accession>A0ABX0VEQ8</accession>
<dbReference type="Pfam" id="PF01177">
    <property type="entry name" value="Asp_Glu_race"/>
    <property type="match status" value="1"/>
</dbReference>
<name>A0ABX0VEQ8_9HYPH</name>
<dbReference type="PANTHER" id="PTHR28047">
    <property type="entry name" value="PROTEIN DCG1"/>
    <property type="match status" value="1"/>
</dbReference>
<keyword evidence="3" id="KW-1185">Reference proteome</keyword>
<dbReference type="InterPro" id="IPR053714">
    <property type="entry name" value="Iso_Racemase_Enz_sf"/>
</dbReference>
<dbReference type="InterPro" id="IPR052186">
    <property type="entry name" value="Hydantoin_racemase-like"/>
</dbReference>
<dbReference type="Gene3D" id="3.40.50.12500">
    <property type="match status" value="1"/>
</dbReference>
<gene>
    <name evidence="2" type="ORF">HB375_17145</name>
</gene>
<evidence type="ECO:0000313" key="2">
    <source>
        <dbReference type="EMBL" id="NIX78323.1"/>
    </source>
</evidence>
<comment type="caution">
    <text evidence="2">The sequence shown here is derived from an EMBL/GenBank/DDBJ whole genome shotgun (WGS) entry which is preliminary data.</text>
</comment>
<proteinExistence type="inferred from homology"/>
<dbReference type="RefSeq" id="WP_167674273.1">
    <property type="nucleotide sequence ID" value="NZ_JAATJS010000008.1"/>
</dbReference>
<dbReference type="InterPro" id="IPR001920">
    <property type="entry name" value="Asp/Glu_race"/>
</dbReference>
<dbReference type="SUPFAM" id="SSF53681">
    <property type="entry name" value="Aspartate/glutamate racemase"/>
    <property type="match status" value="1"/>
</dbReference>
<protein>
    <submittedName>
        <fullName evidence="2">Hydrogenase expression protein HupH</fullName>
    </submittedName>
</protein>
<reference evidence="2 3" key="1">
    <citation type="submission" date="2020-03" db="EMBL/GenBank/DDBJ databases">
        <title>The genome sequence of Microvirga sp. c23x22.</title>
        <authorList>
            <person name="Zhang X."/>
        </authorList>
    </citation>
    <scope>NUCLEOTIDE SEQUENCE [LARGE SCALE GENOMIC DNA]</scope>
    <source>
        <strain evidence="3">c23x22</strain>
    </source>
</reference>
<evidence type="ECO:0000256" key="1">
    <source>
        <dbReference type="ARBA" id="ARBA00038414"/>
    </source>
</evidence>
<dbReference type="PANTHER" id="PTHR28047:SF5">
    <property type="entry name" value="PROTEIN DCG1"/>
    <property type="match status" value="1"/>
</dbReference>
<dbReference type="EMBL" id="JAATJS010000008">
    <property type="protein sequence ID" value="NIX78323.1"/>
    <property type="molecule type" value="Genomic_DNA"/>
</dbReference>
<comment type="similarity">
    <text evidence="1">Belongs to the HyuE racemase family.</text>
</comment>
<organism evidence="2 3">
    <name type="scientific">Microvirga terricola</name>
    <dbReference type="NCBI Taxonomy" id="2719797"/>
    <lineage>
        <taxon>Bacteria</taxon>
        <taxon>Pseudomonadati</taxon>
        <taxon>Pseudomonadota</taxon>
        <taxon>Alphaproteobacteria</taxon>
        <taxon>Hyphomicrobiales</taxon>
        <taxon>Methylobacteriaceae</taxon>
        <taxon>Microvirga</taxon>
    </lineage>
</organism>
<dbReference type="InterPro" id="IPR015942">
    <property type="entry name" value="Asp/Glu/hydantoin_racemase"/>
</dbReference>